<feature type="region of interest" description="Disordered" evidence="5">
    <location>
        <begin position="57"/>
        <end position="83"/>
    </location>
</feature>
<dbReference type="NCBIfam" id="TIGR01167">
    <property type="entry name" value="LPXTG_anchor"/>
    <property type="match status" value="1"/>
</dbReference>
<accession>A0A0Z8QCU7</accession>
<dbReference type="InterPro" id="IPR019931">
    <property type="entry name" value="LPXTG_anchor"/>
</dbReference>
<evidence type="ECO:0000256" key="6">
    <source>
        <dbReference type="SAM" id="Phobius"/>
    </source>
</evidence>
<sequence length="131" mass="13835">MKDLLPSGFDTKFDETVEPKQPTETTVKVSDGTWTFTKYDADSKVVDEAEEKFVGTWTFTPSTDGGTTPPTDGGTTPTPPTGTITVTPKVGASQLPNTGEASTSPLYGVLAFATGLAGLFGLVKKKKEENQ</sequence>
<dbReference type="Pfam" id="PF18655">
    <property type="entry name" value="SHIRT"/>
    <property type="match status" value="1"/>
</dbReference>
<keyword evidence="3" id="KW-0732">Signal</keyword>
<feature type="domain" description="Gram-positive cocci surface proteins LPxTG" evidence="7">
    <location>
        <begin position="95"/>
        <end position="131"/>
    </location>
</feature>
<dbReference type="EMBL" id="FIJK01000063">
    <property type="protein sequence ID" value="CYW61472.1"/>
    <property type="molecule type" value="Genomic_DNA"/>
</dbReference>
<evidence type="ECO:0000259" key="7">
    <source>
        <dbReference type="PROSITE" id="PS50847"/>
    </source>
</evidence>
<evidence type="ECO:0000313" key="8">
    <source>
        <dbReference type="EMBL" id="CYW61472.1"/>
    </source>
</evidence>
<gene>
    <name evidence="8" type="ORF">ERS132539_02021</name>
</gene>
<dbReference type="InterPro" id="IPR041030">
    <property type="entry name" value="SHIRT"/>
</dbReference>
<keyword evidence="1" id="KW-0134">Cell wall</keyword>
<evidence type="ECO:0000256" key="1">
    <source>
        <dbReference type="ARBA" id="ARBA00022512"/>
    </source>
</evidence>
<dbReference type="Pfam" id="PF00746">
    <property type="entry name" value="Gram_pos_anchor"/>
    <property type="match status" value="1"/>
</dbReference>
<evidence type="ECO:0000256" key="4">
    <source>
        <dbReference type="ARBA" id="ARBA00023088"/>
    </source>
</evidence>
<dbReference type="AlphaFoldDB" id="A0A0Z8QCU7"/>
<evidence type="ECO:0000313" key="9">
    <source>
        <dbReference type="Proteomes" id="UP000069526"/>
    </source>
</evidence>
<organism evidence="8 9">
    <name type="scientific">Streptococcus suis</name>
    <dbReference type="NCBI Taxonomy" id="1307"/>
    <lineage>
        <taxon>Bacteria</taxon>
        <taxon>Bacillati</taxon>
        <taxon>Bacillota</taxon>
        <taxon>Bacilli</taxon>
        <taxon>Lactobacillales</taxon>
        <taxon>Streptococcaceae</taxon>
        <taxon>Streptococcus</taxon>
    </lineage>
</organism>
<dbReference type="Proteomes" id="UP000069526">
    <property type="component" value="Unassembled WGS sequence"/>
</dbReference>
<evidence type="ECO:0000256" key="2">
    <source>
        <dbReference type="ARBA" id="ARBA00022525"/>
    </source>
</evidence>
<evidence type="ECO:0000256" key="5">
    <source>
        <dbReference type="SAM" id="MobiDB-lite"/>
    </source>
</evidence>
<keyword evidence="2" id="KW-0964">Secreted</keyword>
<proteinExistence type="predicted"/>
<feature type="region of interest" description="Disordered" evidence="5">
    <location>
        <begin position="1"/>
        <end position="26"/>
    </location>
</feature>
<evidence type="ECO:0000256" key="3">
    <source>
        <dbReference type="ARBA" id="ARBA00022729"/>
    </source>
</evidence>
<keyword evidence="4" id="KW-0572">Peptidoglycan-anchor</keyword>
<keyword evidence="6" id="KW-0472">Membrane</keyword>
<keyword evidence="6" id="KW-1133">Transmembrane helix</keyword>
<reference evidence="8 9" key="1">
    <citation type="submission" date="2016-02" db="EMBL/GenBank/DDBJ databases">
        <authorList>
            <consortium name="Pathogen Informatics"/>
        </authorList>
    </citation>
    <scope>NUCLEOTIDE SEQUENCE [LARGE SCALE GENOMIC DNA]</scope>
    <source>
        <strain evidence="8 9">SS1013</strain>
    </source>
</reference>
<dbReference type="PROSITE" id="PS50847">
    <property type="entry name" value="GRAM_POS_ANCHORING"/>
    <property type="match status" value="1"/>
</dbReference>
<feature type="transmembrane region" description="Helical" evidence="6">
    <location>
        <begin position="105"/>
        <end position="123"/>
    </location>
</feature>
<keyword evidence="6" id="KW-0812">Transmembrane</keyword>
<name>A0A0Z8QCU7_STRSU</name>
<protein>
    <submittedName>
        <fullName evidence="8">LPXTG cell wall surface protein</fullName>
    </submittedName>
</protein>